<reference evidence="1 2" key="1">
    <citation type="submission" date="2016-10" db="EMBL/GenBank/DDBJ databases">
        <authorList>
            <person name="de Groot N.N."/>
        </authorList>
    </citation>
    <scope>NUCLEOTIDE SEQUENCE [LARGE SCALE GENOMIC DNA]</scope>
    <source>
        <strain evidence="1 2">DSM 6059</strain>
    </source>
</reference>
<evidence type="ECO:0000313" key="2">
    <source>
        <dbReference type="Proteomes" id="UP000198862"/>
    </source>
</evidence>
<proteinExistence type="predicted"/>
<dbReference type="AlphaFoldDB" id="A0A1I1IEL5"/>
<gene>
    <name evidence="1" type="ORF">SAMN02745724_01436</name>
</gene>
<keyword evidence="2" id="KW-1185">Reference proteome</keyword>
<dbReference type="Proteomes" id="UP000198862">
    <property type="component" value="Unassembled WGS sequence"/>
</dbReference>
<protein>
    <submittedName>
        <fullName evidence="1">Uncharacterized protein</fullName>
    </submittedName>
</protein>
<dbReference type="RefSeq" id="WP_091982277.1">
    <property type="nucleotide sequence ID" value="NZ_FOLO01000007.1"/>
</dbReference>
<sequence>MKAASNIIPQKEIEALVEVFERIRPECMPNSLSGTLEINETNHLYPGVGKPEYFIDDWLKTVTLAASGVRHYRKEQTSNSNDAMKALVANDEFATATESDLVLLKKFVKKRDDIMSQFEFFSAKEFCSFTGFIDKNQSRLLSKKKSICEILAVIKGSSEYYPAFQLNNKAHVYPEIIDLLKRIQDTAMDEWDVCFFLTEPKMLVLKQFEASDALLKGKTLSQVIIITNQISDMSEVYNGSPIDALKIGKIEVFKAFVDDWLNQEQRKVPTKLISKLPACKE</sequence>
<organism evidence="1 2">
    <name type="scientific">Pseudoalteromonas denitrificans DSM 6059</name>
    <dbReference type="NCBI Taxonomy" id="1123010"/>
    <lineage>
        <taxon>Bacteria</taxon>
        <taxon>Pseudomonadati</taxon>
        <taxon>Pseudomonadota</taxon>
        <taxon>Gammaproteobacteria</taxon>
        <taxon>Alteromonadales</taxon>
        <taxon>Pseudoalteromonadaceae</taxon>
        <taxon>Pseudoalteromonas</taxon>
    </lineage>
</organism>
<dbReference type="EMBL" id="FOLO01000007">
    <property type="protein sequence ID" value="SFC32688.1"/>
    <property type="molecule type" value="Genomic_DNA"/>
</dbReference>
<accession>A0A1I1IEL5</accession>
<evidence type="ECO:0000313" key="1">
    <source>
        <dbReference type="EMBL" id="SFC32688.1"/>
    </source>
</evidence>
<name>A0A1I1IEL5_9GAMM</name>
<dbReference type="OrthoDB" id="5816202at2"/>